<sequence length="255" mass="27253">MTNSMRDTILADETIGPVVREVERTLLFTDVPCGAMKTRDCDQAQCADTDDDVAQGFLKFCGGLERAFCFTDLEDIDESEMERIKSLSVIENATSTTTPVKDTPIVETADTESCSDDSNPAAMEVAIERPDPPSELKESTKEEETAAPTEGAAQGGDVAQSGDAEVTEEAVAKAEETGTPLEISNNEAPRMTQSEPVLPPANAMQASTNTLNKSTPTNSLQAAKAAKAAKNKDGKKKRKSWGLFRKSRSAKASVV</sequence>
<dbReference type="EMBL" id="CAICTM010001645">
    <property type="protein sequence ID" value="CAB9525223.1"/>
    <property type="molecule type" value="Genomic_DNA"/>
</dbReference>
<dbReference type="EMBL" id="CAICTM010002886">
    <property type="protein sequence ID" value="CAB9530457.1"/>
    <property type="molecule type" value="Genomic_DNA"/>
</dbReference>
<keyword evidence="4" id="KW-1185">Reference proteome</keyword>
<feature type="compositionally biased region" description="Polar residues" evidence="1">
    <location>
        <begin position="182"/>
        <end position="195"/>
    </location>
</feature>
<feature type="compositionally biased region" description="Polar residues" evidence="1">
    <location>
        <begin position="204"/>
        <end position="221"/>
    </location>
</feature>
<evidence type="ECO:0000313" key="3">
    <source>
        <dbReference type="EMBL" id="CAB9530457.1"/>
    </source>
</evidence>
<proteinExistence type="predicted"/>
<comment type="caution">
    <text evidence="3">The sequence shown here is derived from an EMBL/GenBank/DDBJ whole genome shotgun (WGS) entry which is preliminary data.</text>
</comment>
<feature type="compositionally biased region" description="Basic residues" evidence="1">
    <location>
        <begin position="227"/>
        <end position="249"/>
    </location>
</feature>
<evidence type="ECO:0000313" key="4">
    <source>
        <dbReference type="Proteomes" id="UP001153069"/>
    </source>
</evidence>
<organism evidence="3 4">
    <name type="scientific">Seminavis robusta</name>
    <dbReference type="NCBI Taxonomy" id="568900"/>
    <lineage>
        <taxon>Eukaryota</taxon>
        <taxon>Sar</taxon>
        <taxon>Stramenopiles</taxon>
        <taxon>Ochrophyta</taxon>
        <taxon>Bacillariophyta</taxon>
        <taxon>Bacillariophyceae</taxon>
        <taxon>Bacillariophycidae</taxon>
        <taxon>Naviculales</taxon>
        <taxon>Naviculaceae</taxon>
        <taxon>Seminavis</taxon>
    </lineage>
</organism>
<protein>
    <submittedName>
        <fullName evidence="3">Uncharacterized protein</fullName>
    </submittedName>
</protein>
<accession>A0A9N8HYK0</accession>
<dbReference type="Proteomes" id="UP001153069">
    <property type="component" value="Unassembled WGS sequence"/>
</dbReference>
<dbReference type="AlphaFoldDB" id="A0A9N8HYK0"/>
<feature type="region of interest" description="Disordered" evidence="1">
    <location>
        <begin position="98"/>
        <end position="255"/>
    </location>
</feature>
<evidence type="ECO:0000256" key="1">
    <source>
        <dbReference type="SAM" id="MobiDB-lite"/>
    </source>
</evidence>
<reference evidence="3" key="1">
    <citation type="submission" date="2020-06" db="EMBL/GenBank/DDBJ databases">
        <authorList>
            <consortium name="Plant Systems Biology data submission"/>
        </authorList>
    </citation>
    <scope>NUCLEOTIDE SEQUENCE</scope>
    <source>
        <strain evidence="3">D6</strain>
    </source>
</reference>
<name>A0A9N8HYK0_9STRA</name>
<feature type="compositionally biased region" description="Basic and acidic residues" evidence="1">
    <location>
        <begin position="126"/>
        <end position="144"/>
    </location>
</feature>
<gene>
    <name evidence="2" type="ORF">SEMRO_1647_G288340.1</name>
    <name evidence="3" type="ORF">SEMRO_2888_G339480.1</name>
</gene>
<evidence type="ECO:0000313" key="2">
    <source>
        <dbReference type="EMBL" id="CAB9525223.1"/>
    </source>
</evidence>